<dbReference type="EMBL" id="CP089291">
    <property type="protein sequence ID" value="UOF88865.1"/>
    <property type="molecule type" value="Genomic_DNA"/>
</dbReference>
<name>A0ABY4CEG9_9BACL</name>
<evidence type="ECO:0000313" key="2">
    <source>
        <dbReference type="EMBL" id="UOF88865.1"/>
    </source>
</evidence>
<feature type="coiled-coil region" evidence="1">
    <location>
        <begin position="25"/>
        <end position="66"/>
    </location>
</feature>
<evidence type="ECO:0000256" key="1">
    <source>
        <dbReference type="SAM" id="Coils"/>
    </source>
</evidence>
<organism evidence="2 3">
    <name type="scientific">Fodinisporobacter ferrooxydans</name>
    <dbReference type="NCBI Taxonomy" id="2901836"/>
    <lineage>
        <taxon>Bacteria</taxon>
        <taxon>Bacillati</taxon>
        <taxon>Bacillota</taxon>
        <taxon>Bacilli</taxon>
        <taxon>Bacillales</taxon>
        <taxon>Alicyclobacillaceae</taxon>
        <taxon>Fodinisporobacter</taxon>
    </lineage>
</organism>
<proteinExistence type="predicted"/>
<reference evidence="2" key="1">
    <citation type="submission" date="2021-12" db="EMBL/GenBank/DDBJ databases">
        <title>Alicyclobacillaceae gen. nov., sp. nov., isolated from chalcocite enrichment system.</title>
        <authorList>
            <person name="Jiang Z."/>
        </authorList>
    </citation>
    <scope>NUCLEOTIDE SEQUENCE</scope>
    <source>
        <strain evidence="2">MYW30-H2</strain>
    </source>
</reference>
<dbReference type="Gene3D" id="3.90.20.10">
    <property type="match status" value="1"/>
</dbReference>
<sequence length="76" mass="9204">MADERSWDLIYSAVIDLTKAVNGLREEMNNRFKEVNSRLDRIEEGLDRLEHDNKYTKIRLHDVENEIRFLKETRRV</sequence>
<dbReference type="Proteomes" id="UP000830167">
    <property type="component" value="Chromosome"/>
</dbReference>
<keyword evidence="1" id="KW-0175">Coiled coil</keyword>
<accession>A0ABY4CEG9</accession>
<dbReference type="SUPFAM" id="SSF58064">
    <property type="entry name" value="Influenza hemagglutinin (stalk)"/>
    <property type="match status" value="1"/>
</dbReference>
<gene>
    <name evidence="2" type="ORF">LSG31_13040</name>
</gene>
<protein>
    <submittedName>
        <fullName evidence="2">Uncharacterized protein</fullName>
    </submittedName>
</protein>
<dbReference type="RefSeq" id="WP_347435545.1">
    <property type="nucleotide sequence ID" value="NZ_CP089291.1"/>
</dbReference>
<keyword evidence="3" id="KW-1185">Reference proteome</keyword>
<evidence type="ECO:0000313" key="3">
    <source>
        <dbReference type="Proteomes" id="UP000830167"/>
    </source>
</evidence>